<feature type="domain" description="CAAX prenyl protease 2/Lysostaphin resistance protein A-like" evidence="2">
    <location>
        <begin position="141"/>
        <end position="226"/>
    </location>
</feature>
<dbReference type="Pfam" id="PF02517">
    <property type="entry name" value="Rce1-like"/>
    <property type="match status" value="1"/>
</dbReference>
<keyword evidence="4" id="KW-1185">Reference proteome</keyword>
<evidence type="ECO:0000313" key="4">
    <source>
        <dbReference type="Proteomes" id="UP001344888"/>
    </source>
</evidence>
<keyword evidence="1" id="KW-0812">Transmembrane</keyword>
<dbReference type="PANTHER" id="PTHR36435">
    <property type="entry name" value="SLR1288 PROTEIN"/>
    <property type="match status" value="1"/>
</dbReference>
<proteinExistence type="predicted"/>
<dbReference type="GO" id="GO:0004175">
    <property type="term" value="F:endopeptidase activity"/>
    <property type="evidence" value="ECO:0007669"/>
    <property type="project" value="UniProtKB-ARBA"/>
</dbReference>
<keyword evidence="1" id="KW-1133">Transmembrane helix</keyword>
<feature type="transmembrane region" description="Helical" evidence="1">
    <location>
        <begin position="96"/>
        <end position="119"/>
    </location>
</feature>
<feature type="transmembrane region" description="Helical" evidence="1">
    <location>
        <begin position="139"/>
        <end position="159"/>
    </location>
</feature>
<dbReference type="PANTHER" id="PTHR36435:SF6">
    <property type="entry name" value="ABORTIVE INFECTION PROTEIN"/>
    <property type="match status" value="1"/>
</dbReference>
<comment type="caution">
    <text evidence="3">The sequence shown here is derived from an EMBL/GenBank/DDBJ whole genome shotgun (WGS) entry which is preliminary data.</text>
</comment>
<reference evidence="3 4" key="1">
    <citation type="submission" date="2023-03" db="EMBL/GenBank/DDBJ databases">
        <title>Bacillus Genome Sequencing.</title>
        <authorList>
            <person name="Dunlap C."/>
        </authorList>
    </citation>
    <scope>NUCLEOTIDE SEQUENCE [LARGE SCALE GENOMIC DNA]</scope>
    <source>
        <strain evidence="3 4">B-59205</strain>
    </source>
</reference>
<dbReference type="InterPro" id="IPR003675">
    <property type="entry name" value="Rce1/LyrA-like_dom"/>
</dbReference>
<dbReference type="InterPro" id="IPR052710">
    <property type="entry name" value="CAAX_protease"/>
</dbReference>
<protein>
    <submittedName>
        <fullName evidence="3">Type II CAAX endopeptidase family protein</fullName>
    </submittedName>
</protein>
<gene>
    <name evidence="3" type="ORF">P9B03_19670</name>
</gene>
<dbReference type="RefSeq" id="WP_326125187.1">
    <property type="nucleotide sequence ID" value="NZ_JARSFG010000039.1"/>
</dbReference>
<evidence type="ECO:0000259" key="2">
    <source>
        <dbReference type="Pfam" id="PF02517"/>
    </source>
</evidence>
<dbReference type="GO" id="GO:0080120">
    <property type="term" value="P:CAAX-box protein maturation"/>
    <property type="evidence" value="ECO:0007669"/>
    <property type="project" value="UniProtKB-ARBA"/>
</dbReference>
<evidence type="ECO:0000256" key="1">
    <source>
        <dbReference type="SAM" id="Phobius"/>
    </source>
</evidence>
<evidence type="ECO:0000313" key="3">
    <source>
        <dbReference type="EMBL" id="MEC1180685.1"/>
    </source>
</evidence>
<accession>A0AAW9NZD9</accession>
<organism evidence="3 4">
    <name type="scientific">Metasolibacillus meyeri</name>
    <dbReference type="NCBI Taxonomy" id="1071052"/>
    <lineage>
        <taxon>Bacteria</taxon>
        <taxon>Bacillati</taxon>
        <taxon>Bacillota</taxon>
        <taxon>Bacilli</taxon>
        <taxon>Bacillales</taxon>
        <taxon>Caryophanaceae</taxon>
        <taxon>Metasolibacillus</taxon>
    </lineage>
</organism>
<feature type="transmembrane region" description="Helical" evidence="1">
    <location>
        <begin position="171"/>
        <end position="188"/>
    </location>
</feature>
<sequence>MTSISSPKFKTQKTALYVLLLYIVALLSSIILVIPGVGDFFFNLLPDSEHKGFVLAAWWNTIAFLIALIIMGLLIRRNKPFFDVFKGPRASIGVTIGWGILGVFLAFSGQIVASLIEVYVLGIEPGSENTQMIMDITRIAPIMVVTSVLLAPILEELVFRRVIFGSLIQTQNFWVAALISAFVFALIHRDFTHLLVYTVMGLIFSFLYYKTKRLLAPIIAHMAMNGLVTLVQLNADKIQQMTDTLPK</sequence>
<dbReference type="EMBL" id="JARSFG010000039">
    <property type="protein sequence ID" value="MEC1180685.1"/>
    <property type="molecule type" value="Genomic_DNA"/>
</dbReference>
<feature type="transmembrane region" description="Helical" evidence="1">
    <location>
        <begin position="194"/>
        <end position="209"/>
    </location>
</feature>
<feature type="transmembrane region" description="Helical" evidence="1">
    <location>
        <begin position="15"/>
        <end position="37"/>
    </location>
</feature>
<dbReference type="AlphaFoldDB" id="A0AAW9NZD9"/>
<dbReference type="Proteomes" id="UP001344888">
    <property type="component" value="Unassembled WGS sequence"/>
</dbReference>
<name>A0AAW9NZD9_9BACL</name>
<keyword evidence="1" id="KW-0472">Membrane</keyword>
<feature type="transmembrane region" description="Helical" evidence="1">
    <location>
        <begin position="57"/>
        <end position="75"/>
    </location>
</feature>